<reference evidence="3" key="1">
    <citation type="journal article" date="2016" name="Genome Biol. Evol.">
        <title>Comparative 'omics' of the Fusarium fujikuroi species complex highlights differences in genetic potential and metabolite synthesis.</title>
        <authorList>
            <person name="Niehaus E.-M."/>
            <person name="Muensterkoetter M."/>
            <person name="Proctor R.H."/>
            <person name="Brown D.W."/>
            <person name="Sharon A."/>
            <person name="Idan Y."/>
            <person name="Oren-Young L."/>
            <person name="Sieber C.M."/>
            <person name="Novak O."/>
            <person name="Pencik A."/>
            <person name="Tarkowska D."/>
            <person name="Hromadova K."/>
            <person name="Freeman S."/>
            <person name="Maymon M."/>
            <person name="Elazar M."/>
            <person name="Youssef S.A."/>
            <person name="El-Shabrawy E.S.M."/>
            <person name="Shalaby A.B.A."/>
            <person name="Houterman P."/>
            <person name="Brock N.L."/>
            <person name="Burkhardt I."/>
            <person name="Tsavkelova E.A."/>
            <person name="Dickschat J.S."/>
            <person name="Galuszka P."/>
            <person name="Gueldener U."/>
            <person name="Tudzynski B."/>
        </authorList>
    </citation>
    <scope>NUCLEOTIDE SEQUENCE [LARGE SCALE GENOMIC DNA]</scope>
    <source>
        <strain evidence="3">MRC7560</strain>
    </source>
</reference>
<sequence>MLKHGAEELLAAKRRLEQARRRSHLIVQFVRATFDYDEAKRDAARHRVLVQWVLDQVRLVEGEISSSEANRSGSDGKRTTKKRRTTDEESPERQSPKKVRFNVRGPRVANERAPSNATKTQAELEHPVAGGLHLNNVQTSPEGLRRSARIAACRNASTTTFESDTSPPILRSRLGETPAPSPKPHPPIEDTKAHTVRRQSRCSSQCGMGKPSRKLRGRRQRRHG</sequence>
<dbReference type="Proteomes" id="UP000184255">
    <property type="component" value="Unassembled WGS sequence"/>
</dbReference>
<dbReference type="RefSeq" id="XP_041691512.1">
    <property type="nucleotide sequence ID" value="XM_041826177.1"/>
</dbReference>
<dbReference type="GeneID" id="65095064"/>
<dbReference type="AlphaFoldDB" id="A0A1L7UN44"/>
<evidence type="ECO:0000313" key="2">
    <source>
        <dbReference type="EMBL" id="CVL09197.1"/>
    </source>
</evidence>
<feature type="compositionally biased region" description="Basic residues" evidence="1">
    <location>
        <begin position="211"/>
        <end position="224"/>
    </location>
</feature>
<proteinExistence type="predicted"/>
<feature type="region of interest" description="Disordered" evidence="1">
    <location>
        <begin position="65"/>
        <end position="122"/>
    </location>
</feature>
<dbReference type="VEuPathDB" id="FungiDB:FMAN_16275"/>
<evidence type="ECO:0000256" key="1">
    <source>
        <dbReference type="SAM" id="MobiDB-lite"/>
    </source>
</evidence>
<feature type="region of interest" description="Disordered" evidence="1">
    <location>
        <begin position="156"/>
        <end position="224"/>
    </location>
</feature>
<name>A0A1L7UN44_FUSMA</name>
<gene>
    <name evidence="2" type="ORF">FMAN_16275</name>
</gene>
<keyword evidence="3" id="KW-1185">Reference proteome</keyword>
<dbReference type="EMBL" id="FCQH01000033">
    <property type="protein sequence ID" value="CVL09197.1"/>
    <property type="molecule type" value="Genomic_DNA"/>
</dbReference>
<organism evidence="2 3">
    <name type="scientific">Fusarium mangiferae</name>
    <name type="common">Mango malformation disease fungus</name>
    <dbReference type="NCBI Taxonomy" id="192010"/>
    <lineage>
        <taxon>Eukaryota</taxon>
        <taxon>Fungi</taxon>
        <taxon>Dikarya</taxon>
        <taxon>Ascomycota</taxon>
        <taxon>Pezizomycotina</taxon>
        <taxon>Sordariomycetes</taxon>
        <taxon>Hypocreomycetidae</taxon>
        <taxon>Hypocreales</taxon>
        <taxon>Nectriaceae</taxon>
        <taxon>Fusarium</taxon>
        <taxon>Fusarium fujikuroi species complex</taxon>
    </lineage>
</organism>
<feature type="compositionally biased region" description="Basic and acidic residues" evidence="1">
    <location>
        <begin position="85"/>
        <end position="95"/>
    </location>
</feature>
<evidence type="ECO:0000313" key="3">
    <source>
        <dbReference type="Proteomes" id="UP000184255"/>
    </source>
</evidence>
<accession>A0A1L7UN44</accession>
<feature type="compositionally biased region" description="Polar residues" evidence="1">
    <location>
        <begin position="156"/>
        <end position="166"/>
    </location>
</feature>
<comment type="caution">
    <text evidence="2">The sequence shown here is derived from an EMBL/GenBank/DDBJ whole genome shotgun (WGS) entry which is preliminary data.</text>
</comment>
<protein>
    <submittedName>
        <fullName evidence="2">Uncharacterized protein</fullName>
    </submittedName>
</protein>